<organism evidence="1 2">
    <name type="scientific">Hyaloperonospora arabidopsidis (strain Emoy2)</name>
    <name type="common">Downy mildew agent</name>
    <name type="synonym">Peronospora arabidopsidis</name>
    <dbReference type="NCBI Taxonomy" id="559515"/>
    <lineage>
        <taxon>Eukaryota</taxon>
        <taxon>Sar</taxon>
        <taxon>Stramenopiles</taxon>
        <taxon>Oomycota</taxon>
        <taxon>Peronosporomycetes</taxon>
        <taxon>Peronosporales</taxon>
        <taxon>Peronosporaceae</taxon>
        <taxon>Hyaloperonospora</taxon>
    </lineage>
</organism>
<reference evidence="2" key="1">
    <citation type="journal article" date="2010" name="Science">
        <title>Signatures of adaptation to obligate biotrophy in the Hyaloperonospora arabidopsidis genome.</title>
        <authorList>
            <person name="Baxter L."/>
            <person name="Tripathy S."/>
            <person name="Ishaque N."/>
            <person name="Boot N."/>
            <person name="Cabral A."/>
            <person name="Kemen E."/>
            <person name="Thines M."/>
            <person name="Ah-Fong A."/>
            <person name="Anderson R."/>
            <person name="Badejoko W."/>
            <person name="Bittner-Eddy P."/>
            <person name="Boore J.L."/>
            <person name="Chibucos M.C."/>
            <person name="Coates M."/>
            <person name="Dehal P."/>
            <person name="Delehaunty K."/>
            <person name="Dong S."/>
            <person name="Downton P."/>
            <person name="Dumas B."/>
            <person name="Fabro G."/>
            <person name="Fronick C."/>
            <person name="Fuerstenberg S.I."/>
            <person name="Fulton L."/>
            <person name="Gaulin E."/>
            <person name="Govers F."/>
            <person name="Hughes L."/>
            <person name="Humphray S."/>
            <person name="Jiang R.H."/>
            <person name="Judelson H."/>
            <person name="Kamoun S."/>
            <person name="Kyung K."/>
            <person name="Meijer H."/>
            <person name="Minx P."/>
            <person name="Morris P."/>
            <person name="Nelson J."/>
            <person name="Phuntumart V."/>
            <person name="Qutob D."/>
            <person name="Rehmany A."/>
            <person name="Rougon-Cardoso A."/>
            <person name="Ryden P."/>
            <person name="Torto-Alalibo T."/>
            <person name="Studholme D."/>
            <person name="Wang Y."/>
            <person name="Win J."/>
            <person name="Wood J."/>
            <person name="Clifton S.W."/>
            <person name="Rogers J."/>
            <person name="Van den Ackerveken G."/>
            <person name="Jones J.D."/>
            <person name="McDowell J.M."/>
            <person name="Beynon J."/>
            <person name="Tyler B.M."/>
        </authorList>
    </citation>
    <scope>NUCLEOTIDE SEQUENCE [LARGE SCALE GENOMIC DNA]</scope>
    <source>
        <strain evidence="2">Emoy2</strain>
    </source>
</reference>
<protein>
    <submittedName>
        <fullName evidence="1">Uncharacterized protein</fullName>
    </submittedName>
</protein>
<accession>M4BDL0</accession>
<proteinExistence type="predicted"/>
<dbReference type="HOGENOM" id="CLU_2563303_0_0_1"/>
<dbReference type="EnsemblProtists" id="HpaT804377">
    <property type="protein sequence ID" value="HpaP804377"/>
    <property type="gene ID" value="HpaG804377"/>
</dbReference>
<sequence>MLEERDLWEMVSGEIKMEQCVTHLYPGDVQTQVPLANKLFFGRRFLRPRWKKVMMCWNKLTRSRRWWSSSTQWALRSARTTW</sequence>
<evidence type="ECO:0000313" key="2">
    <source>
        <dbReference type="Proteomes" id="UP000011713"/>
    </source>
</evidence>
<dbReference type="InParanoid" id="M4BDL0"/>
<keyword evidence="2" id="KW-1185">Reference proteome</keyword>
<reference evidence="1" key="2">
    <citation type="submission" date="2015-06" db="UniProtKB">
        <authorList>
            <consortium name="EnsemblProtists"/>
        </authorList>
    </citation>
    <scope>IDENTIFICATION</scope>
    <source>
        <strain evidence="1">Emoy2</strain>
    </source>
</reference>
<dbReference type="AlphaFoldDB" id="M4BDL0"/>
<evidence type="ECO:0000313" key="1">
    <source>
        <dbReference type="EnsemblProtists" id="HpaP804377"/>
    </source>
</evidence>
<dbReference type="EMBL" id="JH598161">
    <property type="status" value="NOT_ANNOTATED_CDS"/>
    <property type="molecule type" value="Genomic_DNA"/>
</dbReference>
<dbReference type="VEuPathDB" id="FungiDB:HpaG804377"/>
<name>M4BDL0_HYAAE</name>
<dbReference type="Proteomes" id="UP000011713">
    <property type="component" value="Unassembled WGS sequence"/>
</dbReference>